<evidence type="ECO:0000313" key="8">
    <source>
        <dbReference type="Proteomes" id="UP000230233"/>
    </source>
</evidence>
<dbReference type="Proteomes" id="UP000230233">
    <property type="component" value="Chromosome X"/>
</dbReference>
<keyword evidence="3 6" id="KW-0812">Transmembrane</keyword>
<keyword evidence="4 6" id="KW-1133">Transmembrane helix</keyword>
<dbReference type="InterPro" id="IPR050920">
    <property type="entry name" value="Nematode_rcpt-like_delta"/>
</dbReference>
<feature type="transmembrane region" description="Helical" evidence="6">
    <location>
        <begin position="271"/>
        <end position="293"/>
    </location>
</feature>
<name>A0A2G5SZR6_9PELO</name>
<dbReference type="Pfam" id="PF10317">
    <property type="entry name" value="7TM_GPCR_Srd"/>
    <property type="match status" value="1"/>
</dbReference>
<dbReference type="PANTHER" id="PTHR22945">
    <property type="entry name" value="SERPENTINE RECEPTOR, CLASS D DELTA"/>
    <property type="match status" value="1"/>
</dbReference>
<evidence type="ECO:0000256" key="1">
    <source>
        <dbReference type="ARBA" id="ARBA00004141"/>
    </source>
</evidence>
<evidence type="ECO:0008006" key="9">
    <source>
        <dbReference type="Google" id="ProtNLM"/>
    </source>
</evidence>
<dbReference type="AlphaFoldDB" id="A0A2G5SZR6"/>
<feature type="transmembrane region" description="Helical" evidence="6">
    <location>
        <begin position="132"/>
        <end position="155"/>
    </location>
</feature>
<evidence type="ECO:0000256" key="3">
    <source>
        <dbReference type="ARBA" id="ARBA00022692"/>
    </source>
</evidence>
<feature type="transmembrane region" description="Helical" evidence="6">
    <location>
        <begin position="190"/>
        <end position="212"/>
    </location>
</feature>
<reference evidence="8" key="1">
    <citation type="submission" date="2017-10" db="EMBL/GenBank/DDBJ databases">
        <title>Rapid genome shrinkage in a self-fertile nematode reveals novel sperm competition proteins.</title>
        <authorList>
            <person name="Yin D."/>
            <person name="Schwarz E.M."/>
            <person name="Thomas C.G."/>
            <person name="Felde R.L."/>
            <person name="Korf I.F."/>
            <person name="Cutter A.D."/>
            <person name="Schartner C.M."/>
            <person name="Ralston E.J."/>
            <person name="Meyer B.J."/>
            <person name="Haag E.S."/>
        </authorList>
    </citation>
    <scope>NUCLEOTIDE SEQUENCE [LARGE SCALE GENOMIC DNA]</scope>
    <source>
        <strain evidence="8">JU1422</strain>
    </source>
</reference>
<sequence length="324" mass="37121">MSSLEQDYRDFLDIYCPVFFFATLIMQFIVLYFIIFLAGKMSAPFRIMLAHTSICQLILLFITMSCQFRMISSHVPVEVRVYGPLRFVRAIYTYALHQAWQFFMFMSGMSIIVTLFFKLMTVNAMFAKKWPMFIAFCIFHIPVVFSGGLEVYLVITAALPAEIQEALALRNIDVSLYSVTGTLRLQTVSLINFIIMVGAVFVYPIASFLIAARTLFLLNRNVLSKTGKAEHRSFIAGLCLQSLLPVLTYFPTFVLYVHCVLTGTEMLFQQYGIYLMPTTPALIDPFLTLTFMVPFRNRILTWVGLRKPRIVNSNNLMSVTRSFT</sequence>
<evidence type="ECO:0000256" key="6">
    <source>
        <dbReference type="SAM" id="Phobius"/>
    </source>
</evidence>
<evidence type="ECO:0000256" key="2">
    <source>
        <dbReference type="ARBA" id="ARBA00009166"/>
    </source>
</evidence>
<dbReference type="PANTHER" id="PTHR22945:SF84">
    <property type="entry name" value="SERPENTINE RECEPTOR, CLASS D (DELTA)"/>
    <property type="match status" value="1"/>
</dbReference>
<evidence type="ECO:0000256" key="4">
    <source>
        <dbReference type="ARBA" id="ARBA00022989"/>
    </source>
</evidence>
<gene>
    <name evidence="7" type="primary">Cni-srd-39</name>
    <name evidence="7" type="synonym">Cnig_chr_X.g25667</name>
    <name evidence="7" type="ORF">B9Z55_025667</name>
</gene>
<evidence type="ECO:0000256" key="5">
    <source>
        <dbReference type="ARBA" id="ARBA00023136"/>
    </source>
</evidence>
<comment type="caution">
    <text evidence="7">The sequence shown here is derived from an EMBL/GenBank/DDBJ whole genome shotgun (WGS) entry which is preliminary data.</text>
</comment>
<accession>A0A2G5SZR6</accession>
<organism evidence="7 8">
    <name type="scientific">Caenorhabditis nigoni</name>
    <dbReference type="NCBI Taxonomy" id="1611254"/>
    <lineage>
        <taxon>Eukaryota</taxon>
        <taxon>Metazoa</taxon>
        <taxon>Ecdysozoa</taxon>
        <taxon>Nematoda</taxon>
        <taxon>Chromadorea</taxon>
        <taxon>Rhabditida</taxon>
        <taxon>Rhabditina</taxon>
        <taxon>Rhabditomorpha</taxon>
        <taxon>Rhabditoidea</taxon>
        <taxon>Rhabditidae</taxon>
        <taxon>Peloderinae</taxon>
        <taxon>Caenorhabditis</taxon>
    </lineage>
</organism>
<dbReference type="InterPro" id="IPR019421">
    <property type="entry name" value="7TM_GPCR_serpentine_rcpt_Srd"/>
</dbReference>
<keyword evidence="5 6" id="KW-0472">Membrane</keyword>
<comment type="similarity">
    <text evidence="2">Belongs to the nematode receptor-like protein srd family.</text>
</comment>
<feature type="transmembrane region" description="Helical" evidence="6">
    <location>
        <begin position="99"/>
        <end position="120"/>
    </location>
</feature>
<evidence type="ECO:0000313" key="7">
    <source>
        <dbReference type="EMBL" id="PIC20478.1"/>
    </source>
</evidence>
<dbReference type="OrthoDB" id="5783743at2759"/>
<feature type="transmembrane region" description="Helical" evidence="6">
    <location>
        <begin position="233"/>
        <end position="251"/>
    </location>
</feature>
<comment type="subcellular location">
    <subcellularLocation>
        <location evidence="1">Membrane</location>
        <topology evidence="1">Multi-pass membrane protein</topology>
    </subcellularLocation>
</comment>
<keyword evidence="8" id="KW-1185">Reference proteome</keyword>
<dbReference type="EMBL" id="PDUG01000006">
    <property type="protein sequence ID" value="PIC20478.1"/>
    <property type="molecule type" value="Genomic_DNA"/>
</dbReference>
<dbReference type="GO" id="GO:0016020">
    <property type="term" value="C:membrane"/>
    <property type="evidence" value="ECO:0007669"/>
    <property type="project" value="UniProtKB-SubCell"/>
</dbReference>
<feature type="transmembrane region" description="Helical" evidence="6">
    <location>
        <begin position="12"/>
        <end position="37"/>
    </location>
</feature>
<protein>
    <recommendedName>
        <fullName evidence="9">G-protein coupled receptors family 1 profile domain-containing protein</fullName>
    </recommendedName>
</protein>
<feature type="transmembrane region" description="Helical" evidence="6">
    <location>
        <begin position="49"/>
        <end position="71"/>
    </location>
</feature>
<proteinExistence type="inferred from homology"/>